<evidence type="ECO:0000259" key="2">
    <source>
        <dbReference type="Pfam" id="PF22725"/>
    </source>
</evidence>
<dbReference type="InterPro" id="IPR036291">
    <property type="entry name" value="NAD(P)-bd_dom_sf"/>
</dbReference>
<evidence type="ECO:0008006" key="5">
    <source>
        <dbReference type="Google" id="ProtNLM"/>
    </source>
</evidence>
<dbReference type="EMBL" id="MFIV01000093">
    <property type="protein sequence ID" value="OGF98517.1"/>
    <property type="molecule type" value="Genomic_DNA"/>
</dbReference>
<evidence type="ECO:0000313" key="4">
    <source>
        <dbReference type="Proteomes" id="UP000176992"/>
    </source>
</evidence>
<dbReference type="Pfam" id="PF22725">
    <property type="entry name" value="GFO_IDH_MocA_C3"/>
    <property type="match status" value="1"/>
</dbReference>
<dbReference type="SUPFAM" id="SSF55347">
    <property type="entry name" value="Glyceraldehyde-3-phosphate dehydrogenase-like, C-terminal domain"/>
    <property type="match status" value="1"/>
</dbReference>
<dbReference type="InterPro" id="IPR051450">
    <property type="entry name" value="Gfo/Idh/MocA_Oxidoreductases"/>
</dbReference>
<accession>A0A1F5YEA5</accession>
<dbReference type="Pfam" id="PF01408">
    <property type="entry name" value="GFO_IDH_MocA"/>
    <property type="match status" value="1"/>
</dbReference>
<dbReference type="SUPFAM" id="SSF51735">
    <property type="entry name" value="NAD(P)-binding Rossmann-fold domains"/>
    <property type="match status" value="1"/>
</dbReference>
<dbReference type="PANTHER" id="PTHR43377:SF1">
    <property type="entry name" value="BILIVERDIN REDUCTASE A"/>
    <property type="match status" value="1"/>
</dbReference>
<evidence type="ECO:0000313" key="3">
    <source>
        <dbReference type="EMBL" id="OGF98517.1"/>
    </source>
</evidence>
<name>A0A1F5YEA5_9BACT</name>
<gene>
    <name evidence="3" type="ORF">A2Z86_04775</name>
</gene>
<dbReference type="Gene3D" id="3.40.50.720">
    <property type="entry name" value="NAD(P)-binding Rossmann-like Domain"/>
    <property type="match status" value="1"/>
</dbReference>
<proteinExistence type="predicted"/>
<dbReference type="Proteomes" id="UP000176992">
    <property type="component" value="Unassembled WGS sequence"/>
</dbReference>
<dbReference type="InterPro" id="IPR055170">
    <property type="entry name" value="GFO_IDH_MocA-like_dom"/>
</dbReference>
<sequence>MSLGVLIVAPGWVAGEHIRAFSANPRTHVAAIAAFTEGERLRAAEYCRKYGFECRVTEDYTDALKMAEVQIVSVCSINCFHYPHALAALDATKHVLVEKPLGVTPEEVAGLCAAARKSELVTMAGHIVRYYPAIRSLKGLIERGALGEPYHVESDYWHQLSGGWKTRRATAGGAMAMGGIHALDLVRHLIGEERKVESVSAIHSGPFRRKDFDYPPNVSALIRFEGGATGRVGVSVEAEMPYVFHLQVNGTKGAIRQKGVYSPELYPGAKDFVSLPESYPDDWNVAGHPFGAEIDDFVEAVCSGRPGQLDFAHARKTYDLLFAIERAAAQNSTVALSRGRGDFCMPY</sequence>
<reference evidence="3 4" key="1">
    <citation type="journal article" date="2016" name="Nat. Commun.">
        <title>Thousands of microbial genomes shed light on interconnected biogeochemical processes in an aquifer system.</title>
        <authorList>
            <person name="Anantharaman K."/>
            <person name="Brown C.T."/>
            <person name="Hug L.A."/>
            <person name="Sharon I."/>
            <person name="Castelle C.J."/>
            <person name="Probst A.J."/>
            <person name="Thomas B.C."/>
            <person name="Singh A."/>
            <person name="Wilkins M.J."/>
            <person name="Karaoz U."/>
            <person name="Brodie E.L."/>
            <person name="Williams K.H."/>
            <person name="Hubbard S.S."/>
            <person name="Banfield J.F."/>
        </authorList>
    </citation>
    <scope>NUCLEOTIDE SEQUENCE [LARGE SCALE GENOMIC DNA]</scope>
</reference>
<dbReference type="PANTHER" id="PTHR43377">
    <property type="entry name" value="BILIVERDIN REDUCTASE A"/>
    <property type="match status" value="1"/>
</dbReference>
<evidence type="ECO:0000259" key="1">
    <source>
        <dbReference type="Pfam" id="PF01408"/>
    </source>
</evidence>
<feature type="domain" description="GFO/IDH/MocA-like oxidoreductase" evidence="2">
    <location>
        <begin position="135"/>
        <end position="256"/>
    </location>
</feature>
<dbReference type="InterPro" id="IPR000683">
    <property type="entry name" value="Gfo/Idh/MocA-like_OxRdtase_N"/>
</dbReference>
<dbReference type="GO" id="GO:0000166">
    <property type="term" value="F:nucleotide binding"/>
    <property type="evidence" value="ECO:0007669"/>
    <property type="project" value="InterPro"/>
</dbReference>
<dbReference type="Gene3D" id="3.30.360.10">
    <property type="entry name" value="Dihydrodipicolinate Reductase, domain 2"/>
    <property type="match status" value="1"/>
</dbReference>
<comment type="caution">
    <text evidence="3">The sequence shown here is derived from an EMBL/GenBank/DDBJ whole genome shotgun (WGS) entry which is preliminary data.</text>
</comment>
<dbReference type="AlphaFoldDB" id="A0A1F5YEA5"/>
<protein>
    <recommendedName>
        <fullName evidence="5">Oxidoreductase</fullName>
    </recommendedName>
</protein>
<feature type="domain" description="Gfo/Idh/MocA-like oxidoreductase N-terminal" evidence="1">
    <location>
        <begin position="5"/>
        <end position="126"/>
    </location>
</feature>
<organism evidence="3 4">
    <name type="scientific">Candidatus Glassbacteria bacterium GWA2_58_10</name>
    <dbReference type="NCBI Taxonomy" id="1817865"/>
    <lineage>
        <taxon>Bacteria</taxon>
        <taxon>Candidatus Glassiibacteriota</taxon>
    </lineage>
</organism>